<dbReference type="GO" id="GO:0005840">
    <property type="term" value="C:ribosome"/>
    <property type="evidence" value="ECO:0007669"/>
    <property type="project" value="UniProtKB-KW"/>
</dbReference>
<reference evidence="7 8" key="1">
    <citation type="journal article" date="2016" name="Nat. Commun.">
        <title>Ectomycorrhizal ecology is imprinted in the genome of the dominant symbiotic fungus Cenococcum geophilum.</title>
        <authorList>
            <consortium name="DOE Joint Genome Institute"/>
            <person name="Peter M."/>
            <person name="Kohler A."/>
            <person name="Ohm R.A."/>
            <person name="Kuo A."/>
            <person name="Krutzmann J."/>
            <person name="Morin E."/>
            <person name="Arend M."/>
            <person name="Barry K.W."/>
            <person name="Binder M."/>
            <person name="Choi C."/>
            <person name="Clum A."/>
            <person name="Copeland A."/>
            <person name="Grisel N."/>
            <person name="Haridas S."/>
            <person name="Kipfer T."/>
            <person name="LaButti K."/>
            <person name="Lindquist E."/>
            <person name="Lipzen A."/>
            <person name="Maire R."/>
            <person name="Meier B."/>
            <person name="Mihaltcheva S."/>
            <person name="Molinier V."/>
            <person name="Murat C."/>
            <person name="Poggeler S."/>
            <person name="Quandt C.A."/>
            <person name="Sperisen C."/>
            <person name="Tritt A."/>
            <person name="Tisserant E."/>
            <person name="Crous P.W."/>
            <person name="Henrissat B."/>
            <person name="Nehls U."/>
            <person name="Egli S."/>
            <person name="Spatafora J.W."/>
            <person name="Grigoriev I.V."/>
            <person name="Martin F.M."/>
        </authorList>
    </citation>
    <scope>NUCLEOTIDE SEQUENCE [LARGE SCALE GENOMIC DNA]</scope>
    <source>
        <strain evidence="7 8">CBS 207.34</strain>
    </source>
</reference>
<dbReference type="GO" id="GO:0005739">
    <property type="term" value="C:mitochondrion"/>
    <property type="evidence" value="ECO:0007669"/>
    <property type="project" value="UniProtKB-SubCell"/>
</dbReference>
<comment type="similarity">
    <text evidence="2">Belongs to the universal ribosomal protein uS3 family.</text>
</comment>
<dbReference type="InterPro" id="IPR007980">
    <property type="entry name" value="Ribosomal_uS3m_fun"/>
</dbReference>
<protein>
    <recommendedName>
        <fullName evidence="6">Small ribosomal subunit protein uS3m</fullName>
    </recommendedName>
</protein>
<evidence type="ECO:0000256" key="2">
    <source>
        <dbReference type="ARBA" id="ARBA00010761"/>
    </source>
</evidence>
<evidence type="ECO:0000313" key="7">
    <source>
        <dbReference type="EMBL" id="OCL14722.1"/>
    </source>
</evidence>
<dbReference type="Pfam" id="PF05316">
    <property type="entry name" value="VAR1"/>
    <property type="match status" value="1"/>
</dbReference>
<dbReference type="GO" id="GO:0003735">
    <property type="term" value="F:structural constituent of ribosome"/>
    <property type="evidence" value="ECO:0007669"/>
    <property type="project" value="InterPro"/>
</dbReference>
<dbReference type="GO" id="GO:1990904">
    <property type="term" value="C:ribonucleoprotein complex"/>
    <property type="evidence" value="ECO:0007669"/>
    <property type="project" value="UniProtKB-KW"/>
</dbReference>
<evidence type="ECO:0000256" key="5">
    <source>
        <dbReference type="ARBA" id="ARBA00023274"/>
    </source>
</evidence>
<evidence type="ECO:0000256" key="3">
    <source>
        <dbReference type="ARBA" id="ARBA00022980"/>
    </source>
</evidence>
<dbReference type="OrthoDB" id="4360278at2759"/>
<evidence type="ECO:0000256" key="6">
    <source>
        <dbReference type="ARBA" id="ARBA00035157"/>
    </source>
</evidence>
<dbReference type="EMBL" id="KV748543">
    <property type="protein sequence ID" value="OCL14722.1"/>
    <property type="molecule type" value="Genomic_DNA"/>
</dbReference>
<keyword evidence="8" id="KW-1185">Reference proteome</keyword>
<evidence type="ECO:0000313" key="8">
    <source>
        <dbReference type="Proteomes" id="UP000250140"/>
    </source>
</evidence>
<dbReference type="Proteomes" id="UP000250140">
    <property type="component" value="Unassembled WGS sequence"/>
</dbReference>
<keyword evidence="5" id="KW-0687">Ribonucleoprotein</keyword>
<name>A0A8E2FCL9_9PEZI</name>
<dbReference type="AlphaFoldDB" id="A0A8E2FCL9"/>
<gene>
    <name evidence="7" type="ORF">AOQ84DRAFT_403082</name>
</gene>
<evidence type="ECO:0000256" key="4">
    <source>
        <dbReference type="ARBA" id="ARBA00023128"/>
    </source>
</evidence>
<sequence>NSIYAFNKSYLKSLVNADKIVNNLFKSYINILTSKLKNLFKRRRVRKNRFSANRIYVSRAEMRHTNAKVIITLYTYNKQKYIFNRKIRSIAKYIYTKKQRKNIRNFKNHIKSMVKYIVYNTYYNRFNLYFKHELRNIQNMLKLNLFKLDESKNKKFFYYAKLLNFNKCKFTNLFLSLISLISRIYNKKVELKIIELKSIHLNSDIFSSAIAFKLRNRKNKLLRVLRKALLKVKSPYLHLLLTSDNNMNSINKNNFLNFIKQKVVSGVRFEVSGRLTRRLTASRSIFKYRYKGSLKNIHSSYNKLSSVMIRGHVKSNLQSTIIHSKTRNGAFGLKG</sequence>
<dbReference type="GO" id="GO:0006412">
    <property type="term" value="P:translation"/>
    <property type="evidence" value="ECO:0007669"/>
    <property type="project" value="InterPro"/>
</dbReference>
<keyword evidence="3" id="KW-0689">Ribosomal protein</keyword>
<keyword evidence="4" id="KW-0496">Mitochondrion</keyword>
<organism evidence="7 8">
    <name type="scientific">Glonium stellatum</name>
    <dbReference type="NCBI Taxonomy" id="574774"/>
    <lineage>
        <taxon>Eukaryota</taxon>
        <taxon>Fungi</taxon>
        <taxon>Dikarya</taxon>
        <taxon>Ascomycota</taxon>
        <taxon>Pezizomycotina</taxon>
        <taxon>Dothideomycetes</taxon>
        <taxon>Pleosporomycetidae</taxon>
        <taxon>Gloniales</taxon>
        <taxon>Gloniaceae</taxon>
        <taxon>Glonium</taxon>
    </lineage>
</organism>
<accession>A0A8E2FCL9</accession>
<comment type="subcellular location">
    <subcellularLocation>
        <location evidence="1">Mitochondrion</location>
    </subcellularLocation>
</comment>
<proteinExistence type="inferred from homology"/>
<evidence type="ECO:0000256" key="1">
    <source>
        <dbReference type="ARBA" id="ARBA00004173"/>
    </source>
</evidence>
<feature type="non-terminal residue" evidence="7">
    <location>
        <position position="335"/>
    </location>
</feature>